<feature type="region of interest" description="Disordered" evidence="9">
    <location>
        <begin position="186"/>
        <end position="232"/>
    </location>
</feature>
<feature type="domain" description="Homeobox" evidence="10">
    <location>
        <begin position="267"/>
        <end position="327"/>
    </location>
</feature>
<reference evidence="11 12" key="1">
    <citation type="submission" date="2024-05" db="EMBL/GenBank/DDBJ databases">
        <title>Genetic variation in Jamaican populations of the coffee berry borer (Hypothenemus hampei).</title>
        <authorList>
            <person name="Errbii M."/>
            <person name="Myrie A."/>
        </authorList>
    </citation>
    <scope>NUCLEOTIDE SEQUENCE [LARGE SCALE GENOMIC DNA]</scope>
    <source>
        <strain evidence="11">JA-Hopewell-2020-01-JO</strain>
        <tissue evidence="11">Whole body</tissue>
    </source>
</reference>
<dbReference type="PANTHER" id="PTHR24336:SF8">
    <property type="entry name" value="LADYBIRD EARLY-RELATED"/>
    <property type="match status" value="1"/>
</dbReference>
<dbReference type="InterPro" id="IPR000047">
    <property type="entry name" value="HTH_motif"/>
</dbReference>
<sequence>MPRSLPDEMSPYLESKYQSPIVSRSPSPTEKDPIIEQTRYVSDDEISVGCPSPAIHASTPMSYRRSRESSPAYQGSTFRCSDSDTEDYFKPLKKLKMVETDRRLTSPTVEVEERQDGVKSFTIADILNHKPSKPQCTRIVRPWDIDPAEVEVHHQRLESLHRHLKVQQQLALLRPEFMGFTANYTSETGSDRSSSVASDCCSPDIVSSSVQRQRQQQQTGKQAGGPGATPLDALFQMTSKTFDSSAGESSADGQNHLNLFNARQQPKKKRKSRTAFTNHQIFELEKRFLYQKYLSPADRDEIAQSLGLTNAQVITWFQNRRAKLKRDMEELKKDVESAKLLTAHKSFLENVQDLGILKKKAVISEDDCPKNLVIGDK</sequence>
<evidence type="ECO:0000313" key="12">
    <source>
        <dbReference type="Proteomes" id="UP001566132"/>
    </source>
</evidence>
<feature type="compositionally biased region" description="Low complexity" evidence="9">
    <location>
        <begin position="211"/>
        <end position="221"/>
    </location>
</feature>
<evidence type="ECO:0000256" key="9">
    <source>
        <dbReference type="SAM" id="MobiDB-lite"/>
    </source>
</evidence>
<dbReference type="CDD" id="cd00086">
    <property type="entry name" value="homeodomain"/>
    <property type="match status" value="1"/>
</dbReference>
<dbReference type="SUPFAM" id="SSF46689">
    <property type="entry name" value="Homeodomain-like"/>
    <property type="match status" value="1"/>
</dbReference>
<evidence type="ECO:0000256" key="2">
    <source>
        <dbReference type="ARBA" id="ARBA00022473"/>
    </source>
</evidence>
<dbReference type="GO" id="GO:0005634">
    <property type="term" value="C:nucleus"/>
    <property type="evidence" value="ECO:0007669"/>
    <property type="project" value="UniProtKB-SubCell"/>
</dbReference>
<evidence type="ECO:0000256" key="8">
    <source>
        <dbReference type="SAM" id="Coils"/>
    </source>
</evidence>
<gene>
    <name evidence="11" type="ORF">ABEB36_010330</name>
</gene>
<feature type="region of interest" description="Disordered" evidence="9">
    <location>
        <begin position="1"/>
        <end position="80"/>
    </location>
</feature>
<evidence type="ECO:0000256" key="5">
    <source>
        <dbReference type="ARBA" id="ARBA00023242"/>
    </source>
</evidence>
<dbReference type="AlphaFoldDB" id="A0ABD1EJB0"/>
<keyword evidence="12" id="KW-1185">Reference proteome</keyword>
<evidence type="ECO:0000256" key="4">
    <source>
        <dbReference type="ARBA" id="ARBA00023155"/>
    </source>
</evidence>
<dbReference type="InterPro" id="IPR017970">
    <property type="entry name" value="Homeobox_CS"/>
</dbReference>
<comment type="caution">
    <text evidence="11">The sequence shown here is derived from an EMBL/GenBank/DDBJ whole genome shotgun (WGS) entry which is preliminary data.</text>
</comment>
<evidence type="ECO:0000256" key="7">
    <source>
        <dbReference type="RuleBase" id="RU000682"/>
    </source>
</evidence>
<dbReference type="PANTHER" id="PTHR24336">
    <property type="entry name" value="TRANSCRIPTION FACTOR LBX"/>
    <property type="match status" value="1"/>
</dbReference>
<evidence type="ECO:0000256" key="3">
    <source>
        <dbReference type="ARBA" id="ARBA00023125"/>
    </source>
</evidence>
<dbReference type="PROSITE" id="PS00027">
    <property type="entry name" value="HOMEOBOX_1"/>
    <property type="match status" value="1"/>
</dbReference>
<dbReference type="Proteomes" id="UP001566132">
    <property type="component" value="Unassembled WGS sequence"/>
</dbReference>
<feature type="DNA-binding region" description="Homeobox" evidence="6">
    <location>
        <begin position="269"/>
        <end position="328"/>
    </location>
</feature>
<evidence type="ECO:0000313" key="11">
    <source>
        <dbReference type="EMBL" id="KAL1494789.1"/>
    </source>
</evidence>
<evidence type="ECO:0000256" key="1">
    <source>
        <dbReference type="ARBA" id="ARBA00004123"/>
    </source>
</evidence>
<dbReference type="InterPro" id="IPR051892">
    <property type="entry name" value="LBX_TF"/>
</dbReference>
<keyword evidence="3 6" id="KW-0238">DNA-binding</keyword>
<dbReference type="GO" id="GO:0003677">
    <property type="term" value="F:DNA binding"/>
    <property type="evidence" value="ECO:0007669"/>
    <property type="project" value="UniProtKB-UniRule"/>
</dbReference>
<keyword evidence="5 6" id="KW-0539">Nucleus</keyword>
<feature type="compositionally biased region" description="Polar residues" evidence="9">
    <location>
        <begin position="16"/>
        <end position="28"/>
    </location>
</feature>
<dbReference type="PROSITE" id="PS50071">
    <property type="entry name" value="HOMEOBOX_2"/>
    <property type="match status" value="1"/>
</dbReference>
<dbReference type="Pfam" id="PF00046">
    <property type="entry name" value="Homeodomain"/>
    <property type="match status" value="1"/>
</dbReference>
<dbReference type="InterPro" id="IPR009057">
    <property type="entry name" value="Homeodomain-like_sf"/>
</dbReference>
<name>A0ABD1EJB0_HYPHA</name>
<proteinExistence type="predicted"/>
<dbReference type="EMBL" id="JBDJPC010000007">
    <property type="protein sequence ID" value="KAL1494789.1"/>
    <property type="molecule type" value="Genomic_DNA"/>
</dbReference>
<comment type="subcellular location">
    <subcellularLocation>
        <location evidence="1 6 7">Nucleus</location>
    </subcellularLocation>
</comment>
<feature type="coiled-coil region" evidence="8">
    <location>
        <begin position="314"/>
        <end position="341"/>
    </location>
</feature>
<feature type="compositionally biased region" description="Polar residues" evidence="9">
    <location>
        <begin position="69"/>
        <end position="80"/>
    </location>
</feature>
<dbReference type="FunFam" id="1.10.10.60:FF:000098">
    <property type="entry name" value="Transcription factor LBX1"/>
    <property type="match status" value="1"/>
</dbReference>
<dbReference type="PRINTS" id="PR00031">
    <property type="entry name" value="HTHREPRESSR"/>
</dbReference>
<keyword evidence="8" id="KW-0175">Coiled coil</keyword>
<dbReference type="InterPro" id="IPR001356">
    <property type="entry name" value="HD"/>
</dbReference>
<evidence type="ECO:0000259" key="10">
    <source>
        <dbReference type="PROSITE" id="PS50071"/>
    </source>
</evidence>
<dbReference type="SMART" id="SM00389">
    <property type="entry name" value="HOX"/>
    <property type="match status" value="1"/>
</dbReference>
<keyword evidence="2" id="KW-0217">Developmental protein</keyword>
<dbReference type="Gene3D" id="1.10.10.60">
    <property type="entry name" value="Homeodomain-like"/>
    <property type="match status" value="1"/>
</dbReference>
<organism evidence="11 12">
    <name type="scientific">Hypothenemus hampei</name>
    <name type="common">Coffee berry borer</name>
    <dbReference type="NCBI Taxonomy" id="57062"/>
    <lineage>
        <taxon>Eukaryota</taxon>
        <taxon>Metazoa</taxon>
        <taxon>Ecdysozoa</taxon>
        <taxon>Arthropoda</taxon>
        <taxon>Hexapoda</taxon>
        <taxon>Insecta</taxon>
        <taxon>Pterygota</taxon>
        <taxon>Neoptera</taxon>
        <taxon>Endopterygota</taxon>
        <taxon>Coleoptera</taxon>
        <taxon>Polyphaga</taxon>
        <taxon>Cucujiformia</taxon>
        <taxon>Curculionidae</taxon>
        <taxon>Scolytinae</taxon>
        <taxon>Hypothenemus</taxon>
    </lineage>
</organism>
<feature type="compositionally biased region" description="Polar residues" evidence="9">
    <location>
        <begin position="186"/>
        <end position="197"/>
    </location>
</feature>
<accession>A0ABD1EJB0</accession>
<evidence type="ECO:0000256" key="6">
    <source>
        <dbReference type="PROSITE-ProRule" id="PRU00108"/>
    </source>
</evidence>
<keyword evidence="4 6" id="KW-0371">Homeobox</keyword>
<protein>
    <recommendedName>
        <fullName evidence="10">Homeobox domain-containing protein</fullName>
    </recommendedName>
</protein>